<evidence type="ECO:0000313" key="3">
    <source>
        <dbReference type="EMBL" id="GKV10366.1"/>
    </source>
</evidence>
<dbReference type="GO" id="GO:0003676">
    <property type="term" value="F:nucleic acid binding"/>
    <property type="evidence" value="ECO:0007669"/>
    <property type="project" value="InterPro"/>
</dbReference>
<comment type="caution">
    <text evidence="3">The sequence shown here is derived from an EMBL/GenBank/DDBJ whole genome shotgun (WGS) entry which is preliminary data.</text>
</comment>
<keyword evidence="4" id="KW-1185">Reference proteome</keyword>
<dbReference type="Pfam" id="PF14223">
    <property type="entry name" value="Retrotran_gag_2"/>
    <property type="match status" value="1"/>
</dbReference>
<keyword evidence="1" id="KW-0479">Metal-binding</keyword>
<dbReference type="InterPro" id="IPR001878">
    <property type="entry name" value="Znf_CCHC"/>
</dbReference>
<dbReference type="InterPro" id="IPR036875">
    <property type="entry name" value="Znf_CCHC_sf"/>
</dbReference>
<keyword evidence="1" id="KW-0863">Zinc-finger</keyword>
<reference evidence="3 4" key="1">
    <citation type="journal article" date="2021" name="Commun. Biol.">
        <title>The genome of Shorea leprosula (Dipterocarpaceae) highlights the ecological relevance of drought in aseasonal tropical rainforests.</title>
        <authorList>
            <person name="Ng K.K.S."/>
            <person name="Kobayashi M.J."/>
            <person name="Fawcett J.A."/>
            <person name="Hatakeyama M."/>
            <person name="Paape T."/>
            <person name="Ng C.H."/>
            <person name="Ang C.C."/>
            <person name="Tnah L.H."/>
            <person name="Lee C.T."/>
            <person name="Nishiyama T."/>
            <person name="Sese J."/>
            <person name="O'Brien M.J."/>
            <person name="Copetti D."/>
            <person name="Mohd Noor M.I."/>
            <person name="Ong R.C."/>
            <person name="Putra M."/>
            <person name="Sireger I.Z."/>
            <person name="Indrioko S."/>
            <person name="Kosugi Y."/>
            <person name="Izuno A."/>
            <person name="Isagi Y."/>
            <person name="Lee S.L."/>
            <person name="Shimizu K.K."/>
        </authorList>
    </citation>
    <scope>NUCLEOTIDE SEQUENCE [LARGE SCALE GENOMIC DNA]</scope>
    <source>
        <strain evidence="3">214</strain>
    </source>
</reference>
<evidence type="ECO:0000259" key="2">
    <source>
        <dbReference type="PROSITE" id="PS50158"/>
    </source>
</evidence>
<dbReference type="Proteomes" id="UP001054252">
    <property type="component" value="Unassembled WGS sequence"/>
</dbReference>
<evidence type="ECO:0000256" key="1">
    <source>
        <dbReference type="PROSITE-ProRule" id="PRU00047"/>
    </source>
</evidence>
<accession>A0AAV5JD33</accession>
<dbReference type="Gene3D" id="4.10.60.10">
    <property type="entry name" value="Zinc finger, CCHC-type"/>
    <property type="match status" value="1"/>
</dbReference>
<feature type="domain" description="CCHC-type" evidence="2">
    <location>
        <begin position="206"/>
        <end position="220"/>
    </location>
</feature>
<evidence type="ECO:0000313" key="4">
    <source>
        <dbReference type="Proteomes" id="UP001054252"/>
    </source>
</evidence>
<dbReference type="SUPFAM" id="SSF57756">
    <property type="entry name" value="Retrovirus zinc finger-like domains"/>
    <property type="match status" value="1"/>
</dbReference>
<gene>
    <name evidence="3" type="ORF">SLEP1_g21742</name>
</gene>
<keyword evidence="1" id="KW-0862">Zinc</keyword>
<dbReference type="SMART" id="SM00343">
    <property type="entry name" value="ZnF_C2HC"/>
    <property type="match status" value="1"/>
</dbReference>
<organism evidence="3 4">
    <name type="scientific">Rubroshorea leprosula</name>
    <dbReference type="NCBI Taxonomy" id="152421"/>
    <lineage>
        <taxon>Eukaryota</taxon>
        <taxon>Viridiplantae</taxon>
        <taxon>Streptophyta</taxon>
        <taxon>Embryophyta</taxon>
        <taxon>Tracheophyta</taxon>
        <taxon>Spermatophyta</taxon>
        <taxon>Magnoliopsida</taxon>
        <taxon>eudicotyledons</taxon>
        <taxon>Gunneridae</taxon>
        <taxon>Pentapetalae</taxon>
        <taxon>rosids</taxon>
        <taxon>malvids</taxon>
        <taxon>Malvales</taxon>
        <taxon>Dipterocarpaceae</taxon>
        <taxon>Rubroshorea</taxon>
    </lineage>
</organism>
<name>A0AAV5JD33_9ROSI</name>
<dbReference type="GO" id="GO:0008270">
    <property type="term" value="F:zinc ion binding"/>
    <property type="evidence" value="ECO:0007669"/>
    <property type="project" value="UniProtKB-KW"/>
</dbReference>
<proteinExistence type="predicted"/>
<dbReference type="PROSITE" id="PS50158">
    <property type="entry name" value="ZF_CCHC"/>
    <property type="match status" value="1"/>
</dbReference>
<dbReference type="Pfam" id="PF00098">
    <property type="entry name" value="zf-CCHC"/>
    <property type="match status" value="1"/>
</dbReference>
<dbReference type="EMBL" id="BPVZ01000032">
    <property type="protein sequence ID" value="GKV10366.1"/>
    <property type="molecule type" value="Genomic_DNA"/>
</dbReference>
<sequence>MEDLLYVKEFHEPVFSEQKPESMKDEGWRLFHRQVCEFIQQWIDDSVLNYINDETDARTLWTKLDQLFQVQIGQNKLCLIKQLMYLRYKDDTPMVDHVNDFLGIIKKLANIGIDFDDEVNGLILLNTLPESWESFRSRMINSSPSAKVTLEIAKNRIFEEEKRMQALGIFLQSNTQVLVMENRARSKTREPKRQGRSRSKSRSIVKCYYCGQSGHMKRNCNLLKGKDKKEV</sequence>
<dbReference type="AlphaFoldDB" id="A0AAV5JD33"/>
<protein>
    <recommendedName>
        <fullName evidence="2">CCHC-type domain-containing protein</fullName>
    </recommendedName>
</protein>